<evidence type="ECO:0000313" key="2">
    <source>
        <dbReference type="EMBL" id="VEL32444.1"/>
    </source>
</evidence>
<protein>
    <submittedName>
        <fullName evidence="2">Uncharacterized protein</fullName>
    </submittedName>
</protein>
<keyword evidence="3" id="KW-1185">Reference proteome</keyword>
<evidence type="ECO:0000256" key="1">
    <source>
        <dbReference type="SAM" id="MobiDB-lite"/>
    </source>
</evidence>
<name>A0A448XB05_9PLAT</name>
<feature type="compositionally biased region" description="Polar residues" evidence="1">
    <location>
        <begin position="105"/>
        <end position="114"/>
    </location>
</feature>
<dbReference type="AlphaFoldDB" id="A0A448XB05"/>
<feature type="compositionally biased region" description="Basic and acidic residues" evidence="1">
    <location>
        <begin position="142"/>
        <end position="153"/>
    </location>
</feature>
<gene>
    <name evidence="2" type="ORF">PXEA_LOCUS25884</name>
</gene>
<sequence length="397" mass="43601">MGLEACSCGGHNTFPDCTDKNCLLMLYVIIVPCCVKSCFQHRKSEWVKVTLEQSLETAVQKQASTLDLRNPYMSSGLLFTQNEREQRHLVLTPFINLLISPTSSEMIRSTSSTAQPPPIPKRRGHTASISSDSATLSTPVGRRLDRRLDDEATSKCGLDPRPMTGSNDGRSVVPWQTDDSPSVLAHPDARLSRPTDLGLQDGRPTGTGRCEDKTLSSQFQQRQLPDSSSETAALLEAAEAAALKSSSALAHDAPQWVPPSLAGLSKAEKSGATMTPALTTVGPSSSHEDQVQTASRCYRERRRHTTPQFPITNALLLRQATEAAERLQPVEDENRRPTDSVANPTTGQGVDVGVRPYRQASLQQHTVSIDSRELEWLRAKQRSHRKHLGLLLDLYAY</sequence>
<feature type="region of interest" description="Disordered" evidence="1">
    <location>
        <begin position="326"/>
        <end position="352"/>
    </location>
</feature>
<feature type="compositionally biased region" description="Polar residues" evidence="1">
    <location>
        <begin position="215"/>
        <end position="226"/>
    </location>
</feature>
<accession>A0A448XB05</accession>
<dbReference type="EMBL" id="CAAALY010244189">
    <property type="protein sequence ID" value="VEL32444.1"/>
    <property type="molecule type" value="Genomic_DNA"/>
</dbReference>
<feature type="compositionally biased region" description="Polar residues" evidence="1">
    <location>
        <begin position="127"/>
        <end position="138"/>
    </location>
</feature>
<comment type="caution">
    <text evidence="2">The sequence shown here is derived from an EMBL/GenBank/DDBJ whole genome shotgun (WGS) entry which is preliminary data.</text>
</comment>
<evidence type="ECO:0000313" key="3">
    <source>
        <dbReference type="Proteomes" id="UP000784294"/>
    </source>
</evidence>
<reference evidence="2" key="1">
    <citation type="submission" date="2018-11" db="EMBL/GenBank/DDBJ databases">
        <authorList>
            <consortium name="Pathogen Informatics"/>
        </authorList>
    </citation>
    <scope>NUCLEOTIDE SEQUENCE</scope>
</reference>
<feature type="region of interest" description="Disordered" evidence="1">
    <location>
        <begin position="105"/>
        <end position="228"/>
    </location>
</feature>
<organism evidence="2 3">
    <name type="scientific">Protopolystoma xenopodis</name>
    <dbReference type="NCBI Taxonomy" id="117903"/>
    <lineage>
        <taxon>Eukaryota</taxon>
        <taxon>Metazoa</taxon>
        <taxon>Spiralia</taxon>
        <taxon>Lophotrochozoa</taxon>
        <taxon>Platyhelminthes</taxon>
        <taxon>Monogenea</taxon>
        <taxon>Polyopisthocotylea</taxon>
        <taxon>Polystomatidea</taxon>
        <taxon>Polystomatidae</taxon>
        <taxon>Protopolystoma</taxon>
    </lineage>
</organism>
<dbReference type="Proteomes" id="UP000784294">
    <property type="component" value="Unassembled WGS sequence"/>
</dbReference>
<feature type="compositionally biased region" description="Basic and acidic residues" evidence="1">
    <location>
        <begin position="326"/>
        <end position="338"/>
    </location>
</feature>
<proteinExistence type="predicted"/>